<dbReference type="InterPro" id="IPR014719">
    <property type="entry name" value="Ribosomal_bL12_C/ClpS-like"/>
</dbReference>
<reference evidence="4" key="1">
    <citation type="journal article" date="2015" name="PLoS Genet.">
        <title>Genome Sequence and Transcriptome Analyses of Chrysochromulina tobin: Metabolic Tools for Enhanced Algal Fitness in the Prominent Order Prymnesiales (Haptophyceae).</title>
        <authorList>
            <person name="Hovde B.T."/>
            <person name="Deodato C.R."/>
            <person name="Hunsperger H.M."/>
            <person name="Ryken S.A."/>
            <person name="Yost W."/>
            <person name="Jha R.K."/>
            <person name="Patterson J."/>
            <person name="Monnat R.J. Jr."/>
            <person name="Barlow S.B."/>
            <person name="Starkenburg S.R."/>
            <person name="Cattolico R.A."/>
        </authorList>
    </citation>
    <scope>NUCLEOTIDE SEQUENCE</scope>
    <source>
        <strain evidence="4">CCMP291</strain>
    </source>
</reference>
<evidence type="ECO:0000256" key="1">
    <source>
        <dbReference type="SAM" id="MobiDB-lite"/>
    </source>
</evidence>
<dbReference type="GO" id="GO:0006508">
    <property type="term" value="P:proteolysis"/>
    <property type="evidence" value="ECO:0007669"/>
    <property type="project" value="UniProtKB-KW"/>
</dbReference>
<dbReference type="Gene3D" id="3.30.1390.10">
    <property type="match status" value="1"/>
</dbReference>
<dbReference type="Proteomes" id="UP000037460">
    <property type="component" value="Unassembled WGS sequence"/>
</dbReference>
<name>A0A0M0JXG9_9EUKA</name>
<feature type="region of interest" description="Disordered" evidence="1">
    <location>
        <begin position="28"/>
        <end position="67"/>
    </location>
</feature>
<dbReference type="InterPro" id="IPR022935">
    <property type="entry name" value="ClpS"/>
</dbReference>
<dbReference type="Pfam" id="PF02617">
    <property type="entry name" value="ClpS"/>
    <property type="match status" value="1"/>
</dbReference>
<dbReference type="OrthoDB" id="5144at2759"/>
<gene>
    <name evidence="3" type="ORF">Ctob_013275</name>
</gene>
<keyword evidence="4" id="KW-1185">Reference proteome</keyword>
<dbReference type="PANTHER" id="PTHR33473:SF17">
    <property type="entry name" value="ATP-DEPENDENT CLP PROTEASE ADAPTER PROTEIN CLPS1, CHLOROPLASTIC"/>
    <property type="match status" value="1"/>
</dbReference>
<evidence type="ECO:0000259" key="2">
    <source>
        <dbReference type="Pfam" id="PF02617"/>
    </source>
</evidence>
<accession>A0A0M0JXG9</accession>
<dbReference type="GO" id="GO:0008233">
    <property type="term" value="F:peptidase activity"/>
    <property type="evidence" value="ECO:0007669"/>
    <property type="project" value="UniProtKB-KW"/>
</dbReference>
<feature type="compositionally biased region" description="Basic and acidic residues" evidence="1">
    <location>
        <begin position="37"/>
        <end position="67"/>
    </location>
</feature>
<dbReference type="SUPFAM" id="SSF54736">
    <property type="entry name" value="ClpS-like"/>
    <property type="match status" value="1"/>
</dbReference>
<dbReference type="GO" id="GO:0030163">
    <property type="term" value="P:protein catabolic process"/>
    <property type="evidence" value="ECO:0007669"/>
    <property type="project" value="InterPro"/>
</dbReference>
<dbReference type="EMBL" id="JWZX01002108">
    <property type="protein sequence ID" value="KOO30982.1"/>
    <property type="molecule type" value="Genomic_DNA"/>
</dbReference>
<dbReference type="InterPro" id="IPR003769">
    <property type="entry name" value="ClpS_core"/>
</dbReference>
<dbReference type="PANTHER" id="PTHR33473">
    <property type="entry name" value="ATP-DEPENDENT CLP PROTEASE ADAPTER PROTEIN CLPS1, CHLOROPLASTIC"/>
    <property type="match status" value="1"/>
</dbReference>
<evidence type="ECO:0000313" key="4">
    <source>
        <dbReference type="Proteomes" id="UP000037460"/>
    </source>
</evidence>
<proteinExistence type="predicted"/>
<evidence type="ECO:0000313" key="3">
    <source>
        <dbReference type="EMBL" id="KOO30982.1"/>
    </source>
</evidence>
<sequence>MTSALVLPQGLRPVAMAVHPPVRAAATFMQEGGDGGDGGRGRETEKSRGRTAVIERPKPKPKSMRKEDVSLDANWKVLLHNDDVHTFEYCTGAICSVVRTIKRKKAHTITVQAHSMGTAVVTQTYKQKAKEFCLGLQKYGLTSSISPE</sequence>
<keyword evidence="3" id="KW-0378">Hydrolase</keyword>
<keyword evidence="3" id="KW-0645">Protease</keyword>
<dbReference type="AlphaFoldDB" id="A0A0M0JXG9"/>
<protein>
    <submittedName>
        <fullName evidence="3">ATP-dependent clp protease adaptor protein containing protein</fullName>
    </submittedName>
</protein>
<organism evidence="3 4">
    <name type="scientific">Chrysochromulina tobinii</name>
    <dbReference type="NCBI Taxonomy" id="1460289"/>
    <lineage>
        <taxon>Eukaryota</taxon>
        <taxon>Haptista</taxon>
        <taxon>Haptophyta</taxon>
        <taxon>Prymnesiophyceae</taxon>
        <taxon>Prymnesiales</taxon>
        <taxon>Chrysochromulinaceae</taxon>
        <taxon>Chrysochromulina</taxon>
    </lineage>
</organism>
<feature type="domain" description="Adaptor protein ClpS core" evidence="2">
    <location>
        <begin position="73"/>
        <end position="138"/>
    </location>
</feature>
<comment type="caution">
    <text evidence="3">The sequence shown here is derived from an EMBL/GenBank/DDBJ whole genome shotgun (WGS) entry which is preliminary data.</text>
</comment>